<feature type="compositionally biased region" description="Polar residues" evidence="1">
    <location>
        <begin position="84"/>
        <end position="94"/>
    </location>
</feature>
<proteinExistence type="predicted"/>
<evidence type="ECO:0000313" key="2">
    <source>
        <dbReference type="EMBL" id="KAB8211794.1"/>
    </source>
</evidence>
<keyword evidence="3" id="KW-1185">Reference proteome</keyword>
<dbReference type="AlphaFoldDB" id="A0A5N6E4J9"/>
<feature type="compositionally biased region" description="Polar residues" evidence="1">
    <location>
        <begin position="20"/>
        <end position="39"/>
    </location>
</feature>
<accession>A0A5N6E4J9</accession>
<dbReference type="VEuPathDB" id="FungiDB:BDV34DRAFT_219008"/>
<name>A0A5N6E4J9_ASPPA</name>
<evidence type="ECO:0000313" key="3">
    <source>
        <dbReference type="Proteomes" id="UP000326532"/>
    </source>
</evidence>
<feature type="region of interest" description="Disordered" evidence="1">
    <location>
        <begin position="1"/>
        <end position="104"/>
    </location>
</feature>
<sequence length="211" mass="24298">MSHRWLSPTIPLRLAGVSGPDQQTQTRDSLMMTSNQSHKNVPPRDTGTTAALKKKNDDYEKRNSNFESKRRTNCGFRHHGRHFPNSSSITNSARTPLVKGSKDRAIQQQSHRSCTGISAMLKESQARIRHDLHETGNRLVILRRDYYFIVLEIEIENVRLVMPELEACQVMRKLLLATRYLVNSHILDVSFGYLRVPDLVVVTDWDALQRY</sequence>
<feature type="compositionally biased region" description="Basic and acidic residues" evidence="1">
    <location>
        <begin position="54"/>
        <end position="70"/>
    </location>
</feature>
<dbReference type="Proteomes" id="UP000326532">
    <property type="component" value="Unassembled WGS sequence"/>
</dbReference>
<reference evidence="2 3" key="1">
    <citation type="submission" date="2019-04" db="EMBL/GenBank/DDBJ databases">
        <title>Fungal friends and foes A comparative genomics study of 23 Aspergillus species from section Flavi.</title>
        <authorList>
            <consortium name="DOE Joint Genome Institute"/>
            <person name="Kjaerbolling I."/>
            <person name="Vesth T.C."/>
            <person name="Frisvad J.C."/>
            <person name="Nybo J.L."/>
            <person name="Theobald S."/>
            <person name="Kildgaard S."/>
            <person name="Petersen T.I."/>
            <person name="Kuo A."/>
            <person name="Sato A."/>
            <person name="Lyhne E.K."/>
            <person name="Kogle M.E."/>
            <person name="Wiebenga A."/>
            <person name="Kun R.S."/>
            <person name="Lubbers R.J."/>
            <person name="Makela M.R."/>
            <person name="Barry K."/>
            <person name="Chovatia M."/>
            <person name="Clum A."/>
            <person name="Daum C."/>
            <person name="Haridas S."/>
            <person name="He G."/>
            <person name="LaButti K."/>
            <person name="Lipzen A."/>
            <person name="Mondo S."/>
            <person name="Pangilinan J."/>
            <person name="Riley R."/>
            <person name="Salamov A."/>
            <person name="Simmons B.A."/>
            <person name="Magnuson J.K."/>
            <person name="Henrissat B."/>
            <person name="Mortensen U.H."/>
            <person name="Larsen T.O."/>
            <person name="De vries R.P."/>
            <person name="Grigoriev I.V."/>
            <person name="Machida M."/>
            <person name="Baker S.E."/>
            <person name="Andersen M.R."/>
        </authorList>
    </citation>
    <scope>NUCLEOTIDE SEQUENCE [LARGE SCALE GENOMIC DNA]</scope>
    <source>
        <strain evidence="2 3">CBS 117618</strain>
    </source>
</reference>
<organism evidence="2 3">
    <name type="scientific">Aspergillus parasiticus</name>
    <dbReference type="NCBI Taxonomy" id="5067"/>
    <lineage>
        <taxon>Eukaryota</taxon>
        <taxon>Fungi</taxon>
        <taxon>Dikarya</taxon>
        <taxon>Ascomycota</taxon>
        <taxon>Pezizomycotina</taxon>
        <taxon>Eurotiomycetes</taxon>
        <taxon>Eurotiomycetidae</taxon>
        <taxon>Eurotiales</taxon>
        <taxon>Aspergillaceae</taxon>
        <taxon>Aspergillus</taxon>
        <taxon>Aspergillus subgen. Circumdati</taxon>
    </lineage>
</organism>
<gene>
    <name evidence="2" type="ORF">BDV34DRAFT_219008</name>
</gene>
<protein>
    <submittedName>
        <fullName evidence="2">Uncharacterized protein</fullName>
    </submittedName>
</protein>
<evidence type="ECO:0000256" key="1">
    <source>
        <dbReference type="SAM" id="MobiDB-lite"/>
    </source>
</evidence>
<dbReference type="EMBL" id="ML734937">
    <property type="protein sequence ID" value="KAB8211794.1"/>
    <property type="molecule type" value="Genomic_DNA"/>
</dbReference>